<feature type="transmembrane region" description="Helical" evidence="1">
    <location>
        <begin position="156"/>
        <end position="176"/>
    </location>
</feature>
<dbReference type="OrthoDB" id="2738831at2759"/>
<evidence type="ECO:0000256" key="1">
    <source>
        <dbReference type="SAM" id="Phobius"/>
    </source>
</evidence>
<dbReference type="VEuPathDB" id="FungiDB:BD410DRAFT_774311"/>
<gene>
    <name evidence="3" type="ORF">BD410DRAFT_774311</name>
</gene>
<feature type="transmembrane region" description="Helical" evidence="1">
    <location>
        <begin position="224"/>
        <end position="243"/>
    </location>
</feature>
<keyword evidence="1" id="KW-0472">Membrane</keyword>
<dbReference type="PANTHER" id="PTHR40465:SF1">
    <property type="entry name" value="DUF6534 DOMAIN-CONTAINING PROTEIN"/>
    <property type="match status" value="1"/>
</dbReference>
<dbReference type="EMBL" id="ML170200">
    <property type="protein sequence ID" value="TDL19124.1"/>
    <property type="molecule type" value="Genomic_DNA"/>
</dbReference>
<feature type="transmembrane region" description="Helical" evidence="1">
    <location>
        <begin position="44"/>
        <end position="68"/>
    </location>
</feature>
<reference evidence="3 4" key="1">
    <citation type="submission" date="2018-06" db="EMBL/GenBank/DDBJ databases">
        <title>A transcriptomic atlas of mushroom development highlights an independent origin of complex multicellularity.</title>
        <authorList>
            <consortium name="DOE Joint Genome Institute"/>
            <person name="Krizsan K."/>
            <person name="Almasi E."/>
            <person name="Merenyi Z."/>
            <person name="Sahu N."/>
            <person name="Viragh M."/>
            <person name="Koszo T."/>
            <person name="Mondo S."/>
            <person name="Kiss B."/>
            <person name="Balint B."/>
            <person name="Kues U."/>
            <person name="Barry K."/>
            <person name="Hegedus J.C."/>
            <person name="Henrissat B."/>
            <person name="Johnson J."/>
            <person name="Lipzen A."/>
            <person name="Ohm R."/>
            <person name="Nagy I."/>
            <person name="Pangilinan J."/>
            <person name="Yan J."/>
            <person name="Xiong Y."/>
            <person name="Grigoriev I.V."/>
            <person name="Hibbett D.S."/>
            <person name="Nagy L.G."/>
        </authorList>
    </citation>
    <scope>NUCLEOTIDE SEQUENCE [LARGE SCALE GENOMIC DNA]</scope>
    <source>
        <strain evidence="3 4">SZMC22713</strain>
    </source>
</reference>
<keyword evidence="1" id="KW-0812">Transmembrane</keyword>
<evidence type="ECO:0000259" key="2">
    <source>
        <dbReference type="Pfam" id="PF20152"/>
    </source>
</evidence>
<keyword evidence="4" id="KW-1185">Reference proteome</keyword>
<feature type="domain" description="DUF6534" evidence="2">
    <location>
        <begin position="161"/>
        <end position="247"/>
    </location>
</feature>
<dbReference type="PANTHER" id="PTHR40465">
    <property type="entry name" value="CHROMOSOME 1, WHOLE GENOME SHOTGUN SEQUENCE"/>
    <property type="match status" value="1"/>
</dbReference>
<dbReference type="STRING" id="50990.A0A4Y7PUN3"/>
<protein>
    <recommendedName>
        <fullName evidence="2">DUF6534 domain-containing protein</fullName>
    </recommendedName>
</protein>
<feature type="transmembrane region" description="Helical" evidence="1">
    <location>
        <begin position="115"/>
        <end position="136"/>
    </location>
</feature>
<dbReference type="AlphaFoldDB" id="A0A4Y7PUN3"/>
<dbReference type="Proteomes" id="UP000294933">
    <property type="component" value="Unassembled WGS sequence"/>
</dbReference>
<proteinExistence type="predicted"/>
<evidence type="ECO:0000313" key="4">
    <source>
        <dbReference type="Proteomes" id="UP000294933"/>
    </source>
</evidence>
<organism evidence="3 4">
    <name type="scientific">Rickenella mellea</name>
    <dbReference type="NCBI Taxonomy" id="50990"/>
    <lineage>
        <taxon>Eukaryota</taxon>
        <taxon>Fungi</taxon>
        <taxon>Dikarya</taxon>
        <taxon>Basidiomycota</taxon>
        <taxon>Agaricomycotina</taxon>
        <taxon>Agaricomycetes</taxon>
        <taxon>Hymenochaetales</taxon>
        <taxon>Rickenellaceae</taxon>
        <taxon>Rickenella</taxon>
    </lineage>
</organism>
<name>A0A4Y7PUN3_9AGAM</name>
<feature type="transmembrane region" description="Helical" evidence="1">
    <location>
        <begin position="6"/>
        <end position="32"/>
    </location>
</feature>
<feature type="transmembrane region" description="Helical" evidence="1">
    <location>
        <begin position="196"/>
        <end position="218"/>
    </location>
</feature>
<sequence length="300" mass="33715">MPVGDTFGAAFIGLVASAVLYGLTVLQTYHYYRTYPRDSRNMKWFVGIMWAGDTVHLTLCTWCIYWYLVSNFGNFHALGIPHWSMSLQTDANWIVGCGVQMFFARRVWQISRQKILTLVIVILSTIHGSLGIYFTVEAFVLGSFARYKSLTWVTCLGLGSAAVADILIAVSLCYYLHKSRTGFARTDTLITMLMMYAINTGTHFPIAASLSVICFAAMPDNFVWMSFFWSLGRLYINSFLATLNSREAMKETVTPTMDGTLVQLSHIRSDGSKGYRYPTDPTRVSLDRVVIAFPLLTALN</sequence>
<accession>A0A4Y7PUN3</accession>
<dbReference type="Pfam" id="PF20152">
    <property type="entry name" value="DUF6534"/>
    <property type="match status" value="1"/>
</dbReference>
<keyword evidence="1" id="KW-1133">Transmembrane helix</keyword>
<dbReference type="InterPro" id="IPR045339">
    <property type="entry name" value="DUF6534"/>
</dbReference>
<evidence type="ECO:0000313" key="3">
    <source>
        <dbReference type="EMBL" id="TDL19124.1"/>
    </source>
</evidence>